<keyword evidence="2" id="KW-1185">Reference proteome</keyword>
<dbReference type="EMBL" id="QGLR01000010">
    <property type="protein sequence ID" value="PXZ07040.1"/>
    <property type="molecule type" value="Genomic_DNA"/>
</dbReference>
<protein>
    <submittedName>
        <fullName evidence="1">Uncharacterized protein</fullName>
    </submittedName>
</protein>
<evidence type="ECO:0000313" key="1">
    <source>
        <dbReference type="EMBL" id="PXZ07040.1"/>
    </source>
</evidence>
<sequence>MLPKTDIPFNTQYQQTALGPMIILKSPYGISSPHAISYQNKTIISCNYYTSSDGYRYGYSYKVIYIMLDSDLQNYTSYIESDGYLPTFFINPDGKLYTSIEVDHPDKYGLITMLPCFERDNITYPKPKKMLPSYYIGIFHNFAMFKYVNIFSTKQLDKLVAVEFKDGELKKTYTSKIPLPKYNVFSINNDNQQIHIIAQDEENCWLHRKIDEKGKVLQSRSIDITCDHYPSCILNLSFEESSYVVSYGEDGIFYLITITSQGEAIRDKLFDINCCIYSVWEPVKIANEIFVIYFTTERGNGWITLRNNKVIEAFQQQQAGKFNNLLTNENIVLAKEKLIISDVISCQNNSYTIVFYGDQQDSSKNNTTLFILNRTLI</sequence>
<name>A0A2V4E1J4_9GAMM</name>
<dbReference type="Proteomes" id="UP000247932">
    <property type="component" value="Unassembled WGS sequence"/>
</dbReference>
<proteinExistence type="predicted"/>
<dbReference type="RefSeq" id="WP_110433630.1">
    <property type="nucleotide sequence ID" value="NZ_QGLR01000010.1"/>
</dbReference>
<gene>
    <name evidence="1" type="ORF">DKK70_08585</name>
</gene>
<reference evidence="1 2" key="1">
    <citation type="submission" date="2018-05" db="EMBL/GenBank/DDBJ databases">
        <title>Reference genomes for bee gut microbiota database.</title>
        <authorList>
            <person name="Ellegaard K.M."/>
        </authorList>
    </citation>
    <scope>NUCLEOTIDE SEQUENCE [LARGE SCALE GENOMIC DNA]</scope>
    <source>
        <strain evidence="1 2">ESL0182</strain>
    </source>
</reference>
<organism evidence="1 2">
    <name type="scientific">Gilliamella apicola</name>
    <dbReference type="NCBI Taxonomy" id="1196095"/>
    <lineage>
        <taxon>Bacteria</taxon>
        <taxon>Pseudomonadati</taxon>
        <taxon>Pseudomonadota</taxon>
        <taxon>Gammaproteobacteria</taxon>
        <taxon>Orbales</taxon>
        <taxon>Orbaceae</taxon>
        <taxon>Gilliamella</taxon>
    </lineage>
</organism>
<dbReference type="AlphaFoldDB" id="A0A2V4E1J4"/>
<dbReference type="OrthoDB" id="705691at2"/>
<accession>A0A2V4E1J4</accession>
<comment type="caution">
    <text evidence="1">The sequence shown here is derived from an EMBL/GenBank/DDBJ whole genome shotgun (WGS) entry which is preliminary data.</text>
</comment>
<evidence type="ECO:0000313" key="2">
    <source>
        <dbReference type="Proteomes" id="UP000247932"/>
    </source>
</evidence>